<dbReference type="STRING" id="1814289.SAMN05216410_1096"/>
<dbReference type="Gene3D" id="1.20.1080.10">
    <property type="entry name" value="Glycerol uptake facilitator protein"/>
    <property type="match status" value="1"/>
</dbReference>
<proteinExistence type="inferred from homology"/>
<evidence type="ECO:0000256" key="4">
    <source>
        <dbReference type="ARBA" id="ARBA00023136"/>
    </source>
</evidence>
<keyword evidence="3 6" id="KW-1133">Transmembrane helix</keyword>
<accession>A0A1G6HJT3</accession>
<evidence type="ECO:0000256" key="5">
    <source>
        <dbReference type="ARBA" id="ARBA00049660"/>
    </source>
</evidence>
<feature type="transmembrane region" description="Helical" evidence="6">
    <location>
        <begin position="21"/>
        <end position="44"/>
    </location>
</feature>
<dbReference type="PANTHER" id="PTHR30520:SF8">
    <property type="entry name" value="NITRITE TRANSPORTER NIRC"/>
    <property type="match status" value="1"/>
</dbReference>
<evidence type="ECO:0000313" key="7">
    <source>
        <dbReference type="EMBL" id="SDB94464.1"/>
    </source>
</evidence>
<evidence type="ECO:0000256" key="1">
    <source>
        <dbReference type="ARBA" id="ARBA00004141"/>
    </source>
</evidence>
<dbReference type="InterPro" id="IPR024002">
    <property type="entry name" value="For/NO2_transpt_CS"/>
</dbReference>
<feature type="transmembrane region" description="Helical" evidence="6">
    <location>
        <begin position="151"/>
        <end position="170"/>
    </location>
</feature>
<evidence type="ECO:0000256" key="3">
    <source>
        <dbReference type="ARBA" id="ARBA00022989"/>
    </source>
</evidence>
<dbReference type="Proteomes" id="UP000199039">
    <property type="component" value="Unassembled WGS sequence"/>
</dbReference>
<feature type="transmembrane region" description="Helical" evidence="6">
    <location>
        <begin position="182"/>
        <end position="209"/>
    </location>
</feature>
<reference evidence="7 8" key="1">
    <citation type="submission" date="2016-09" db="EMBL/GenBank/DDBJ databases">
        <authorList>
            <person name="Capua I."/>
            <person name="De Benedictis P."/>
            <person name="Joannis T."/>
            <person name="Lombin L.H."/>
            <person name="Cattoli G."/>
        </authorList>
    </citation>
    <scope>NUCLEOTIDE SEQUENCE [LARGE SCALE GENOMIC DNA]</scope>
    <source>
        <strain evidence="7 8">ISLP-3</strain>
    </source>
</reference>
<dbReference type="PROSITE" id="PS01006">
    <property type="entry name" value="FORMATE_NITRITE_TP_2"/>
    <property type="match status" value="1"/>
</dbReference>
<feature type="transmembrane region" description="Helical" evidence="6">
    <location>
        <begin position="56"/>
        <end position="78"/>
    </location>
</feature>
<dbReference type="GO" id="GO:0015499">
    <property type="term" value="F:formate transmembrane transporter activity"/>
    <property type="evidence" value="ECO:0007669"/>
    <property type="project" value="TreeGrafter"/>
</dbReference>
<gene>
    <name evidence="7" type="ORF">SAMN05216410_1096</name>
</gene>
<organism evidence="7 8">
    <name type="scientific">Sanguibacter gelidistatuariae</name>
    <dbReference type="NCBI Taxonomy" id="1814289"/>
    <lineage>
        <taxon>Bacteria</taxon>
        <taxon>Bacillati</taxon>
        <taxon>Actinomycetota</taxon>
        <taxon>Actinomycetes</taxon>
        <taxon>Micrococcales</taxon>
        <taxon>Sanguibacteraceae</taxon>
        <taxon>Sanguibacter</taxon>
    </lineage>
</organism>
<evidence type="ECO:0000256" key="6">
    <source>
        <dbReference type="SAM" id="Phobius"/>
    </source>
</evidence>
<keyword evidence="8" id="KW-1185">Reference proteome</keyword>
<comment type="subcellular location">
    <subcellularLocation>
        <location evidence="1">Membrane</location>
        <topology evidence="1">Multi-pass membrane protein</topology>
    </subcellularLocation>
</comment>
<name>A0A1G6HJT3_9MICO</name>
<evidence type="ECO:0000313" key="8">
    <source>
        <dbReference type="Proteomes" id="UP000199039"/>
    </source>
</evidence>
<dbReference type="InterPro" id="IPR000292">
    <property type="entry name" value="For/NO2_transpt"/>
</dbReference>
<dbReference type="AlphaFoldDB" id="A0A1G6HJT3"/>
<dbReference type="PANTHER" id="PTHR30520">
    <property type="entry name" value="FORMATE TRANSPORTER-RELATED"/>
    <property type="match status" value="1"/>
</dbReference>
<dbReference type="Pfam" id="PF01226">
    <property type="entry name" value="Form_Nir_trans"/>
    <property type="match status" value="1"/>
</dbReference>
<sequence length="312" mass="31520">MEYQRAAARTKVDSTRRPVAYAVQSMLAGAYIGVAVVLLASAAGPFLAAGSPATKLISGLVFGVALTLVIIAGGELATSNMMTLTQGAIGGRISWREGGVTLLFCFVMNIAGSFVFAALVHYSGVLGPETPGGKMIASMLQAKGSESTSELFFRAILCNVLVCLAAWSAVRLTSEGAKLAVIFWCLLAFITSGFEHVVANMTTFGLGLIGGIPGATWGEFARNMSVVGLGNLVGGGLIVGLGYAVVAGPLRPALPAAPTMPDAVPALPVVVSAPAASTASHTVATADAADPAARTSPGLPVVALEAETAART</sequence>
<feature type="transmembrane region" description="Helical" evidence="6">
    <location>
        <begin position="99"/>
        <end position="122"/>
    </location>
</feature>
<keyword evidence="2 6" id="KW-0812">Transmembrane</keyword>
<evidence type="ECO:0000256" key="2">
    <source>
        <dbReference type="ARBA" id="ARBA00022692"/>
    </source>
</evidence>
<dbReference type="GO" id="GO:0005886">
    <property type="term" value="C:plasma membrane"/>
    <property type="evidence" value="ECO:0007669"/>
    <property type="project" value="TreeGrafter"/>
</dbReference>
<dbReference type="InterPro" id="IPR023271">
    <property type="entry name" value="Aquaporin-like"/>
</dbReference>
<dbReference type="EMBL" id="FMYH01000001">
    <property type="protein sequence ID" value="SDB94464.1"/>
    <property type="molecule type" value="Genomic_DNA"/>
</dbReference>
<protein>
    <submittedName>
        <fullName evidence="7">Nitrite transporter NirC</fullName>
    </submittedName>
</protein>
<keyword evidence="4 6" id="KW-0472">Membrane</keyword>
<feature type="transmembrane region" description="Helical" evidence="6">
    <location>
        <begin position="229"/>
        <end position="250"/>
    </location>
</feature>
<comment type="similarity">
    <text evidence="5">Belongs to the FNT transporter (TC 1.A.16) family.</text>
</comment>